<feature type="transmembrane region" description="Helical" evidence="1">
    <location>
        <begin position="107"/>
        <end position="125"/>
    </location>
</feature>
<gene>
    <name evidence="2" type="ordered locus">AM1_3367</name>
</gene>
<keyword evidence="1" id="KW-1133">Transmembrane helix</keyword>
<feature type="transmembrane region" description="Helical" evidence="1">
    <location>
        <begin position="79"/>
        <end position="101"/>
    </location>
</feature>
<evidence type="ECO:0000313" key="3">
    <source>
        <dbReference type="Proteomes" id="UP000000268"/>
    </source>
</evidence>
<feature type="transmembrane region" description="Helical" evidence="1">
    <location>
        <begin position="41"/>
        <end position="58"/>
    </location>
</feature>
<feature type="transmembrane region" description="Helical" evidence="1">
    <location>
        <begin position="146"/>
        <end position="167"/>
    </location>
</feature>
<feature type="transmembrane region" description="Helical" evidence="1">
    <location>
        <begin position="7"/>
        <end position="29"/>
    </location>
</feature>
<protein>
    <submittedName>
        <fullName evidence="2">Conserved hypothetical membrane protein</fullName>
    </submittedName>
</protein>
<dbReference type="KEGG" id="amr:AM1_3367"/>
<evidence type="ECO:0000256" key="1">
    <source>
        <dbReference type="SAM" id="Phobius"/>
    </source>
</evidence>
<sequence>MRTQKQSFLGWTGVFIATVFMLLASGLVLYPKITSDNILTALRLSSLTTAIPFLLVFVTKPLTATTNKLGLWLKSNRSYLWLALTISHLIHLYQIVLYYQLGETCSWTTWLVTAPLWIIMVLFSVTEVVKPTIFDYLYQAHVPKRLSILYTLGLWYIWLVFTLAFGFGTAAQHIPFYNIPAFMLFIAGAIFNGILWWRKNIPV</sequence>
<reference evidence="2 3" key="1">
    <citation type="journal article" date="2008" name="Proc. Natl. Acad. Sci. U.S.A.">
        <title>Niche adaptation and genome expansion in the chlorophyll d-producing cyanobacterium Acaryochloris marina.</title>
        <authorList>
            <person name="Swingley W.D."/>
            <person name="Chen M."/>
            <person name="Cheung P.C."/>
            <person name="Conrad A.L."/>
            <person name="Dejesa L.C."/>
            <person name="Hao J."/>
            <person name="Honchak B.M."/>
            <person name="Karbach L.E."/>
            <person name="Kurdoglu A."/>
            <person name="Lahiri S."/>
            <person name="Mastrian S.D."/>
            <person name="Miyashita H."/>
            <person name="Page L."/>
            <person name="Ramakrishna P."/>
            <person name="Satoh S."/>
            <person name="Sattley W.M."/>
            <person name="Shimada Y."/>
            <person name="Taylor H.L."/>
            <person name="Tomo T."/>
            <person name="Tsuchiya T."/>
            <person name="Wang Z.T."/>
            <person name="Raymond J."/>
            <person name="Mimuro M."/>
            <person name="Blankenship R.E."/>
            <person name="Touchman J.W."/>
        </authorList>
    </citation>
    <scope>NUCLEOTIDE SEQUENCE [LARGE SCALE GENOMIC DNA]</scope>
    <source>
        <strain evidence="3">MBIC 11017</strain>
    </source>
</reference>
<keyword evidence="1" id="KW-0812">Transmembrane</keyword>
<dbReference type="STRING" id="329726.AM1_3367"/>
<accession>B0C014</accession>
<feature type="transmembrane region" description="Helical" evidence="1">
    <location>
        <begin position="179"/>
        <end position="197"/>
    </location>
</feature>
<dbReference type="HOGENOM" id="CLU_1346479_0_0_3"/>
<dbReference type="Proteomes" id="UP000000268">
    <property type="component" value="Chromosome"/>
</dbReference>
<proteinExistence type="predicted"/>
<name>B0C014_ACAM1</name>
<evidence type="ECO:0000313" key="2">
    <source>
        <dbReference type="EMBL" id="ABW28361.1"/>
    </source>
</evidence>
<keyword evidence="1" id="KW-0472">Membrane</keyword>
<dbReference type="AlphaFoldDB" id="B0C014"/>
<dbReference type="RefSeq" id="WP_012163763.1">
    <property type="nucleotide sequence ID" value="NC_009925.1"/>
</dbReference>
<organism evidence="2 3">
    <name type="scientific">Acaryochloris marina (strain MBIC 11017)</name>
    <dbReference type="NCBI Taxonomy" id="329726"/>
    <lineage>
        <taxon>Bacteria</taxon>
        <taxon>Bacillati</taxon>
        <taxon>Cyanobacteriota</taxon>
        <taxon>Cyanophyceae</taxon>
        <taxon>Acaryochloridales</taxon>
        <taxon>Acaryochloridaceae</taxon>
        <taxon>Acaryochloris</taxon>
    </lineage>
</organism>
<dbReference type="eggNOG" id="ENOG50310U2">
    <property type="taxonomic scope" value="Bacteria"/>
</dbReference>
<dbReference type="EMBL" id="CP000828">
    <property type="protein sequence ID" value="ABW28361.1"/>
    <property type="molecule type" value="Genomic_DNA"/>
</dbReference>
<keyword evidence="3" id="KW-1185">Reference proteome</keyword>